<evidence type="ECO:0000259" key="1">
    <source>
        <dbReference type="Pfam" id="PF06568"/>
    </source>
</evidence>
<organism evidence="2 3">
    <name type="scientific">Billgrantia bachuensis</name>
    <dbReference type="NCBI Taxonomy" id="2717286"/>
    <lineage>
        <taxon>Bacteria</taxon>
        <taxon>Pseudomonadati</taxon>
        <taxon>Pseudomonadota</taxon>
        <taxon>Gammaproteobacteria</taxon>
        <taxon>Oceanospirillales</taxon>
        <taxon>Halomonadaceae</taxon>
        <taxon>Billgrantia</taxon>
    </lineage>
</organism>
<evidence type="ECO:0000313" key="3">
    <source>
        <dbReference type="Proteomes" id="UP001318321"/>
    </source>
</evidence>
<comment type="caution">
    <text evidence="2">The sequence shown here is derived from an EMBL/GenBank/DDBJ whole genome shotgun (WGS) entry which is preliminary data.</text>
</comment>
<sequence length="83" mass="10010">MRTSATCYDSSSCAASARVKRDWPIASRLWHWVSYVKHQAQLRHERIQLRELSDHQLRDIGLTREQARSEGRRRYLDDIGWWR</sequence>
<feature type="domain" description="YjiS-like" evidence="1">
    <location>
        <begin position="40"/>
        <end position="68"/>
    </location>
</feature>
<dbReference type="Proteomes" id="UP001318321">
    <property type="component" value="Unassembled WGS sequence"/>
</dbReference>
<name>A0ABX0PXC3_9GAMM</name>
<proteinExistence type="predicted"/>
<protein>
    <submittedName>
        <fullName evidence="2">DUF1127 domain-containing protein</fullName>
    </submittedName>
</protein>
<evidence type="ECO:0000313" key="2">
    <source>
        <dbReference type="EMBL" id="NIC06797.1"/>
    </source>
</evidence>
<dbReference type="Pfam" id="PF06568">
    <property type="entry name" value="YjiS-like"/>
    <property type="match status" value="1"/>
</dbReference>
<gene>
    <name evidence="2" type="ORF">HBJ55_15320</name>
</gene>
<dbReference type="EMBL" id="JAAQTO010000043">
    <property type="protein sequence ID" value="NIC06797.1"/>
    <property type="molecule type" value="Genomic_DNA"/>
</dbReference>
<dbReference type="RefSeq" id="WP_167116734.1">
    <property type="nucleotide sequence ID" value="NZ_JAAQTO010000043.1"/>
</dbReference>
<reference evidence="2 3" key="1">
    <citation type="submission" date="2020-03" db="EMBL/GenBank/DDBJ databases">
        <title>Identification of Halomonas strains.</title>
        <authorList>
            <person name="Xiao Z."/>
            <person name="Dong F."/>
            <person name="Wang Z."/>
            <person name="Zhao J.-Y."/>
        </authorList>
    </citation>
    <scope>NUCLEOTIDE SEQUENCE [LARGE SCALE GENOMIC DNA]</scope>
    <source>
        <strain evidence="2 3">DX6</strain>
    </source>
</reference>
<keyword evidence="3" id="KW-1185">Reference proteome</keyword>
<dbReference type="InterPro" id="IPR009506">
    <property type="entry name" value="YjiS-like"/>
</dbReference>
<accession>A0ABX0PXC3</accession>